<organism evidence="1">
    <name type="scientific">viral metagenome</name>
    <dbReference type="NCBI Taxonomy" id="1070528"/>
    <lineage>
        <taxon>unclassified sequences</taxon>
        <taxon>metagenomes</taxon>
        <taxon>organismal metagenomes</taxon>
    </lineage>
</organism>
<evidence type="ECO:0000313" key="1">
    <source>
        <dbReference type="EMBL" id="QHU15085.1"/>
    </source>
</evidence>
<dbReference type="AlphaFoldDB" id="A0A6C0KAP1"/>
<reference evidence="1" key="1">
    <citation type="journal article" date="2020" name="Nature">
        <title>Giant virus diversity and host interactions through global metagenomics.</title>
        <authorList>
            <person name="Schulz F."/>
            <person name="Roux S."/>
            <person name="Paez-Espino D."/>
            <person name="Jungbluth S."/>
            <person name="Walsh D.A."/>
            <person name="Denef V.J."/>
            <person name="McMahon K.D."/>
            <person name="Konstantinidis K.T."/>
            <person name="Eloe-Fadrosh E.A."/>
            <person name="Kyrpides N.C."/>
            <person name="Woyke T."/>
        </authorList>
    </citation>
    <scope>NUCLEOTIDE SEQUENCE</scope>
    <source>
        <strain evidence="1">GVMAG-S-1102244-55</strain>
    </source>
</reference>
<accession>A0A6C0KAP1</accession>
<protein>
    <submittedName>
        <fullName evidence="1">Uncharacterized protein</fullName>
    </submittedName>
</protein>
<sequence length="94" mass="11172">MEIEENGSCILLNTFDGILEYKRKTSNKIARLEIALKEEKEKMGKFNKYMCYKCDHNWIDDNIDCLDGYKLSVPIRYCEYCEMNYNTFLSITKS</sequence>
<proteinExistence type="predicted"/>
<name>A0A6C0KAP1_9ZZZZ</name>
<dbReference type="EMBL" id="MN740849">
    <property type="protein sequence ID" value="QHU15085.1"/>
    <property type="molecule type" value="Genomic_DNA"/>
</dbReference>